<dbReference type="InterPro" id="IPR000297">
    <property type="entry name" value="PPIase_PpiC"/>
</dbReference>
<evidence type="ECO:0000256" key="10">
    <source>
        <dbReference type="ARBA" id="ARBA00031484"/>
    </source>
</evidence>
<keyword evidence="7 15" id="KW-0472">Membrane</keyword>
<dbReference type="SUPFAM" id="SSF54534">
    <property type="entry name" value="FKBP-like"/>
    <property type="match status" value="2"/>
</dbReference>
<proteinExistence type="inferred from homology"/>
<sequence>MFGNGAGVRYGLPPLRLPDRAIRMISAFRRLAGTWFAKGLFLLLVLSFGIWGIEDVIRNFGRDNAVARVGGESIELTEAQNAARRETQRLQRQLGPRFEANEGFRQAVARQAVENLIAARAQSQEARRMGVAASVDAVRAYTFAVPAFQGADGRFNPLILQQFLRQNDLSEGDFTRLVVADLERQQLIGAIRAGARAPETMTRQLLAFAGERRAAEVAEFPLLSAPEVPEPTEAQLTRYHENNPAQFSSPEYREVALAMLSAEALLPRVTVTDAEIEAGLEAQRERTGTPERRTVEQALVSSREAADAIRTAWAGGAELAAVKTQAEAAGGTALEMGQVTRGEMPVENIAAAVFALPQGGVTDPIQSPFGWHVMKVTAIQAAAEKPMEELRAETRAFLAREKAADLSYEEANKLEDALAGGATVEEAAQRFGLTAARVTLDRQGNGQDGRPVELPGGPAARAAILEAVFANPAGQGARLAEAANGFVALDVANAIPAALRPFASVEAEVRRAWTLEARRRAQEERAAALLAAAQGGKDFAEAAREAGVEAVRMGPSLRDPQQAPPGGIPAELLPGLFAAKVGEVTMAQTSAGYAVARLAEIIPADVAADAAGLARVKGEVEQSMQDDLEAQFAAALRARGNVTINPAMMEQVAAR</sequence>
<dbReference type="OrthoDB" id="9768393at2"/>
<name>A0A1M6QEZ8_9PROT</name>
<evidence type="ECO:0000256" key="12">
    <source>
        <dbReference type="ARBA" id="ARBA00040743"/>
    </source>
</evidence>
<dbReference type="PANTHER" id="PTHR47529:SF1">
    <property type="entry name" value="PERIPLASMIC CHAPERONE PPID"/>
    <property type="match status" value="1"/>
</dbReference>
<evidence type="ECO:0000256" key="8">
    <source>
        <dbReference type="ARBA" id="ARBA00023186"/>
    </source>
</evidence>
<comment type="subcellular location">
    <subcellularLocation>
        <location evidence="1">Cell inner membrane</location>
        <topology evidence="1">Single-pass type II membrane protein</topology>
        <orientation evidence="1">Periplasmic side</orientation>
    </subcellularLocation>
</comment>
<dbReference type="InterPro" id="IPR052029">
    <property type="entry name" value="PpiD_chaperone"/>
</dbReference>
<dbReference type="Gene3D" id="3.10.50.40">
    <property type="match status" value="2"/>
</dbReference>
<keyword evidence="5 15" id="KW-0812">Transmembrane</keyword>
<dbReference type="Pfam" id="PF13145">
    <property type="entry name" value="Rotamase_2"/>
    <property type="match status" value="2"/>
</dbReference>
<feature type="domain" description="PpiC" evidence="16">
    <location>
        <begin position="277"/>
        <end position="378"/>
    </location>
</feature>
<evidence type="ECO:0000256" key="1">
    <source>
        <dbReference type="ARBA" id="ARBA00004382"/>
    </source>
</evidence>
<evidence type="ECO:0000256" key="4">
    <source>
        <dbReference type="ARBA" id="ARBA00022519"/>
    </source>
</evidence>
<dbReference type="AlphaFoldDB" id="A0A1M6QEZ8"/>
<dbReference type="PROSITE" id="PS50198">
    <property type="entry name" value="PPIC_PPIASE_2"/>
    <property type="match status" value="1"/>
</dbReference>
<evidence type="ECO:0000256" key="9">
    <source>
        <dbReference type="ARBA" id="ARBA00030642"/>
    </source>
</evidence>
<protein>
    <recommendedName>
        <fullName evidence="2">Parvulin-like PPIase</fullName>
    </recommendedName>
    <alternativeName>
        <fullName evidence="9">Peptidyl-prolyl cis-trans isomerase plp</fullName>
    </alternativeName>
    <alternativeName>
        <fullName evidence="12">Periplasmic chaperone PpiD</fullName>
    </alternativeName>
    <alternativeName>
        <fullName evidence="13">Periplasmic folding chaperone</fullName>
    </alternativeName>
    <alternativeName>
        <fullName evidence="10">Rotamase plp</fullName>
    </alternativeName>
</protein>
<evidence type="ECO:0000256" key="3">
    <source>
        <dbReference type="ARBA" id="ARBA00022475"/>
    </source>
</evidence>
<keyword evidence="4" id="KW-0997">Cell inner membrane</keyword>
<dbReference type="STRING" id="198092.SAMN02745194_04388"/>
<dbReference type="InterPro" id="IPR027304">
    <property type="entry name" value="Trigger_fact/SurA_dom_sf"/>
</dbReference>
<keyword evidence="18" id="KW-1185">Reference proteome</keyword>
<dbReference type="Gene3D" id="1.10.4030.10">
    <property type="entry name" value="Porin chaperone SurA, peptide-binding domain"/>
    <property type="match status" value="1"/>
</dbReference>
<dbReference type="PANTHER" id="PTHR47529">
    <property type="entry name" value="PEPTIDYL-PROLYL CIS-TRANS ISOMERASE D"/>
    <property type="match status" value="1"/>
</dbReference>
<comment type="similarity">
    <text evidence="11">Belongs to the PpiD chaperone family.</text>
</comment>
<dbReference type="Pfam" id="PF13624">
    <property type="entry name" value="SurA_N_3"/>
    <property type="match status" value="1"/>
</dbReference>
<evidence type="ECO:0000313" key="18">
    <source>
        <dbReference type="Proteomes" id="UP000184387"/>
    </source>
</evidence>
<dbReference type="Proteomes" id="UP000184387">
    <property type="component" value="Unassembled WGS sequence"/>
</dbReference>
<keyword evidence="3" id="KW-1003">Cell membrane</keyword>
<evidence type="ECO:0000259" key="16">
    <source>
        <dbReference type="PROSITE" id="PS50198"/>
    </source>
</evidence>
<keyword evidence="14" id="KW-0697">Rotamase</keyword>
<reference evidence="17 18" key="1">
    <citation type="submission" date="2016-11" db="EMBL/GenBank/DDBJ databases">
        <authorList>
            <person name="Jaros S."/>
            <person name="Januszkiewicz K."/>
            <person name="Wedrychowicz H."/>
        </authorList>
    </citation>
    <scope>NUCLEOTIDE SEQUENCE [LARGE SCALE GENOMIC DNA]</scope>
    <source>
        <strain evidence="17 18">DSM 14916</strain>
    </source>
</reference>
<dbReference type="InterPro" id="IPR046357">
    <property type="entry name" value="PPIase_dom_sf"/>
</dbReference>
<evidence type="ECO:0000256" key="6">
    <source>
        <dbReference type="ARBA" id="ARBA00022989"/>
    </source>
</evidence>
<evidence type="ECO:0000256" key="15">
    <source>
        <dbReference type="SAM" id="Phobius"/>
    </source>
</evidence>
<keyword evidence="8" id="KW-0143">Chaperone</keyword>
<evidence type="ECO:0000256" key="13">
    <source>
        <dbReference type="ARBA" id="ARBA00042775"/>
    </source>
</evidence>
<keyword evidence="14 17" id="KW-0413">Isomerase</keyword>
<accession>A0A1M6QEZ8</accession>
<keyword evidence="6 15" id="KW-1133">Transmembrane helix</keyword>
<evidence type="ECO:0000256" key="2">
    <source>
        <dbReference type="ARBA" id="ARBA00018370"/>
    </source>
</evidence>
<dbReference type="GO" id="GO:0003755">
    <property type="term" value="F:peptidyl-prolyl cis-trans isomerase activity"/>
    <property type="evidence" value="ECO:0007669"/>
    <property type="project" value="UniProtKB-KW"/>
</dbReference>
<dbReference type="SUPFAM" id="SSF109998">
    <property type="entry name" value="Triger factor/SurA peptide-binding domain-like"/>
    <property type="match status" value="1"/>
</dbReference>
<evidence type="ECO:0000256" key="11">
    <source>
        <dbReference type="ARBA" id="ARBA00038408"/>
    </source>
</evidence>
<organism evidence="17 18">
    <name type="scientific">Muricoccus roseus</name>
    <dbReference type="NCBI Taxonomy" id="198092"/>
    <lineage>
        <taxon>Bacteria</taxon>
        <taxon>Pseudomonadati</taxon>
        <taxon>Pseudomonadota</taxon>
        <taxon>Alphaproteobacteria</taxon>
        <taxon>Acetobacterales</taxon>
        <taxon>Roseomonadaceae</taxon>
        <taxon>Muricoccus</taxon>
    </lineage>
</organism>
<evidence type="ECO:0000256" key="14">
    <source>
        <dbReference type="PROSITE-ProRule" id="PRU00278"/>
    </source>
</evidence>
<evidence type="ECO:0000256" key="5">
    <source>
        <dbReference type="ARBA" id="ARBA00022692"/>
    </source>
</evidence>
<evidence type="ECO:0000313" key="17">
    <source>
        <dbReference type="EMBL" id="SHK18680.1"/>
    </source>
</evidence>
<evidence type="ECO:0000256" key="7">
    <source>
        <dbReference type="ARBA" id="ARBA00023136"/>
    </source>
</evidence>
<gene>
    <name evidence="17" type="ORF">SAMN02745194_04388</name>
</gene>
<dbReference type="EMBL" id="FQZF01000035">
    <property type="protein sequence ID" value="SHK18680.1"/>
    <property type="molecule type" value="Genomic_DNA"/>
</dbReference>
<dbReference type="GO" id="GO:0005886">
    <property type="term" value="C:plasma membrane"/>
    <property type="evidence" value="ECO:0007669"/>
    <property type="project" value="UniProtKB-SubCell"/>
</dbReference>
<feature type="transmembrane region" description="Helical" evidence="15">
    <location>
        <begin position="32"/>
        <end position="53"/>
    </location>
</feature>